<dbReference type="OrthoDB" id="6398515at2"/>
<name>A0A1X7AHQ5_9GAMM</name>
<dbReference type="AlphaFoldDB" id="A0A1X7AHQ5"/>
<dbReference type="Pfam" id="PF10722">
    <property type="entry name" value="YbjN"/>
    <property type="match status" value="1"/>
</dbReference>
<dbReference type="RefSeq" id="WP_087108306.1">
    <property type="nucleotide sequence ID" value="NZ_CBCSCN010000009.1"/>
</dbReference>
<dbReference type="EMBL" id="FWPT01000003">
    <property type="protein sequence ID" value="SMA42258.1"/>
    <property type="molecule type" value="Genomic_DNA"/>
</dbReference>
<protein>
    <submittedName>
        <fullName evidence="1">Putative bacterial sensory transduction regulator</fullName>
    </submittedName>
</protein>
<sequence length="161" mass="17952">MHDLLVPDIALVEKWLGEAGYESYICDQCSGLHISALQSSEGVLDSRLFVEPWGLMFTTELDLRTSAVLAVSADMPRLNMSFPTLKLFVNTPDEATPMLMASSSLLTTQGVTVAQFHEYFGVAMETVRQLMQECQQMQFLYLGEEPLLSAEPEEGAKHSYH</sequence>
<dbReference type="Proteomes" id="UP000196573">
    <property type="component" value="Unassembled WGS sequence"/>
</dbReference>
<proteinExistence type="predicted"/>
<evidence type="ECO:0000313" key="1">
    <source>
        <dbReference type="EMBL" id="SMA42258.1"/>
    </source>
</evidence>
<evidence type="ECO:0000313" key="2">
    <source>
        <dbReference type="Proteomes" id="UP000196573"/>
    </source>
</evidence>
<accession>A0A1X7AHQ5</accession>
<gene>
    <name evidence="1" type="ORF">EHSB41UT_01409</name>
</gene>
<keyword evidence="2" id="KW-1185">Reference proteome</keyword>
<reference evidence="1 2" key="1">
    <citation type="submission" date="2017-03" db="EMBL/GenBank/DDBJ databases">
        <authorList>
            <person name="Afonso C.L."/>
            <person name="Miller P.J."/>
            <person name="Scott M.A."/>
            <person name="Spackman E."/>
            <person name="Goraichik I."/>
            <person name="Dimitrov K.M."/>
            <person name="Suarez D.L."/>
            <person name="Swayne D.E."/>
        </authorList>
    </citation>
    <scope>NUCLEOTIDE SEQUENCE [LARGE SCALE GENOMIC DNA]</scope>
    <source>
        <strain evidence="1">SB41UT1</strain>
    </source>
</reference>
<dbReference type="InterPro" id="IPR019660">
    <property type="entry name" value="Put_sensory_transdc_reg_YbjN"/>
</dbReference>
<organism evidence="1 2">
    <name type="scientific">Parendozoicomonas haliclonae</name>
    <dbReference type="NCBI Taxonomy" id="1960125"/>
    <lineage>
        <taxon>Bacteria</taxon>
        <taxon>Pseudomonadati</taxon>
        <taxon>Pseudomonadota</taxon>
        <taxon>Gammaproteobacteria</taxon>
        <taxon>Oceanospirillales</taxon>
        <taxon>Endozoicomonadaceae</taxon>
        <taxon>Parendozoicomonas</taxon>
    </lineage>
</organism>